<keyword evidence="1" id="KW-0805">Transcription regulation</keyword>
<evidence type="ECO:0000259" key="3">
    <source>
        <dbReference type="PROSITE" id="PS01124"/>
    </source>
</evidence>
<dbReference type="InterPro" id="IPR018060">
    <property type="entry name" value="HTH_AraC"/>
</dbReference>
<sequence length="57" mass="6043">MRGARAEAAAHLLTSTALPLAGVARRCGFGTTESMRTAFPDFYGVPPSRFSTTPRSV</sequence>
<keyword evidence="5" id="KW-1185">Reference proteome</keyword>
<dbReference type="Gene3D" id="1.10.10.60">
    <property type="entry name" value="Homeodomain-like"/>
    <property type="match status" value="1"/>
</dbReference>
<dbReference type="InterPro" id="IPR009057">
    <property type="entry name" value="Homeodomain-like_sf"/>
</dbReference>
<evidence type="ECO:0000313" key="5">
    <source>
        <dbReference type="Proteomes" id="UP001500016"/>
    </source>
</evidence>
<dbReference type="Proteomes" id="UP001500016">
    <property type="component" value="Unassembled WGS sequence"/>
</dbReference>
<protein>
    <recommendedName>
        <fullName evidence="3">HTH araC/xylS-type domain-containing protein</fullName>
    </recommendedName>
</protein>
<proteinExistence type="predicted"/>
<evidence type="ECO:0000313" key="4">
    <source>
        <dbReference type="EMBL" id="GAA2069257.1"/>
    </source>
</evidence>
<dbReference type="SUPFAM" id="SSF46689">
    <property type="entry name" value="Homeodomain-like"/>
    <property type="match status" value="1"/>
</dbReference>
<accession>A0ABN2VR12</accession>
<evidence type="ECO:0000256" key="1">
    <source>
        <dbReference type="ARBA" id="ARBA00023015"/>
    </source>
</evidence>
<dbReference type="PROSITE" id="PS01124">
    <property type="entry name" value="HTH_ARAC_FAMILY_2"/>
    <property type="match status" value="1"/>
</dbReference>
<dbReference type="Pfam" id="PF12833">
    <property type="entry name" value="HTH_18"/>
    <property type="match status" value="1"/>
</dbReference>
<dbReference type="EMBL" id="BAAAPE010000005">
    <property type="protein sequence ID" value="GAA2069257.1"/>
    <property type="molecule type" value="Genomic_DNA"/>
</dbReference>
<gene>
    <name evidence="4" type="ORF">GCM10009801_18620</name>
</gene>
<evidence type="ECO:0000256" key="2">
    <source>
        <dbReference type="ARBA" id="ARBA00023163"/>
    </source>
</evidence>
<organism evidence="4 5">
    <name type="scientific">Streptomyces albiaxialis</name>
    <dbReference type="NCBI Taxonomy" id="329523"/>
    <lineage>
        <taxon>Bacteria</taxon>
        <taxon>Bacillati</taxon>
        <taxon>Actinomycetota</taxon>
        <taxon>Actinomycetes</taxon>
        <taxon>Kitasatosporales</taxon>
        <taxon>Streptomycetaceae</taxon>
        <taxon>Streptomyces</taxon>
    </lineage>
</organism>
<reference evidence="4 5" key="1">
    <citation type="journal article" date="2019" name="Int. J. Syst. Evol. Microbiol.">
        <title>The Global Catalogue of Microorganisms (GCM) 10K type strain sequencing project: providing services to taxonomists for standard genome sequencing and annotation.</title>
        <authorList>
            <consortium name="The Broad Institute Genomics Platform"/>
            <consortium name="The Broad Institute Genome Sequencing Center for Infectious Disease"/>
            <person name="Wu L."/>
            <person name="Ma J."/>
        </authorList>
    </citation>
    <scope>NUCLEOTIDE SEQUENCE [LARGE SCALE GENOMIC DNA]</scope>
    <source>
        <strain evidence="4 5">JCM 15478</strain>
    </source>
</reference>
<feature type="domain" description="HTH araC/xylS-type" evidence="3">
    <location>
        <begin position="1"/>
        <end position="53"/>
    </location>
</feature>
<name>A0ABN2VR12_9ACTN</name>
<keyword evidence="2" id="KW-0804">Transcription</keyword>
<comment type="caution">
    <text evidence="4">The sequence shown here is derived from an EMBL/GenBank/DDBJ whole genome shotgun (WGS) entry which is preliminary data.</text>
</comment>